<evidence type="ECO:0000256" key="7">
    <source>
        <dbReference type="ARBA" id="ARBA00067609"/>
    </source>
</evidence>
<dbReference type="PROSITE" id="PS50076">
    <property type="entry name" value="DNAJ_2"/>
    <property type="match status" value="1"/>
</dbReference>
<dbReference type="Pfam" id="PF00226">
    <property type="entry name" value="DnaJ"/>
    <property type="match status" value="1"/>
</dbReference>
<dbReference type="Gene3D" id="1.10.287.110">
    <property type="entry name" value="DnaJ domain"/>
    <property type="match status" value="1"/>
</dbReference>
<dbReference type="PRINTS" id="PR00625">
    <property type="entry name" value="JDOMAIN"/>
</dbReference>
<protein>
    <recommendedName>
        <fullName evidence="7">Chaperone protein DnaJ</fullName>
    </recommendedName>
</protein>
<dbReference type="InterPro" id="IPR001623">
    <property type="entry name" value="DnaJ_domain"/>
</dbReference>
<evidence type="ECO:0000256" key="6">
    <source>
        <dbReference type="ARBA" id="ARBA00061004"/>
    </source>
</evidence>
<dbReference type="GO" id="GO:0031072">
    <property type="term" value="F:heat shock protein binding"/>
    <property type="evidence" value="ECO:0007669"/>
    <property type="project" value="InterPro"/>
</dbReference>
<name>A0A0G0R9S8_9BACT</name>
<dbReference type="GO" id="GO:0008270">
    <property type="term" value="F:zinc ion binding"/>
    <property type="evidence" value="ECO:0007669"/>
    <property type="project" value="UniProtKB-KW"/>
</dbReference>
<keyword evidence="4 8" id="KW-0862">Zinc</keyword>
<dbReference type="CDD" id="cd10719">
    <property type="entry name" value="DnaJ_zf"/>
    <property type="match status" value="1"/>
</dbReference>
<dbReference type="FunFam" id="2.10.230.10:FF:000002">
    <property type="entry name" value="Molecular chaperone DnaJ"/>
    <property type="match status" value="1"/>
</dbReference>
<proteinExistence type="inferred from homology"/>
<evidence type="ECO:0000313" key="12">
    <source>
        <dbReference type="Proteomes" id="UP000034531"/>
    </source>
</evidence>
<keyword evidence="5" id="KW-0143">Chaperone</keyword>
<dbReference type="InterPro" id="IPR036410">
    <property type="entry name" value="HSP_DnaJ_Cys-rich_dom_sf"/>
</dbReference>
<keyword evidence="3 8" id="KW-0863">Zinc-finger</keyword>
<dbReference type="GO" id="GO:0051082">
    <property type="term" value="F:unfolded protein binding"/>
    <property type="evidence" value="ECO:0007669"/>
    <property type="project" value="InterPro"/>
</dbReference>
<dbReference type="InterPro" id="IPR001305">
    <property type="entry name" value="HSP_DnaJ_Cys-rich_dom"/>
</dbReference>
<evidence type="ECO:0000259" key="10">
    <source>
        <dbReference type="PROSITE" id="PS51188"/>
    </source>
</evidence>
<feature type="zinc finger region" description="CR-type" evidence="8">
    <location>
        <begin position="133"/>
        <end position="214"/>
    </location>
</feature>
<reference evidence="11 12" key="1">
    <citation type="journal article" date="2015" name="Nature">
        <title>rRNA introns, odd ribosomes, and small enigmatic genomes across a large radiation of phyla.</title>
        <authorList>
            <person name="Brown C.T."/>
            <person name="Hug L.A."/>
            <person name="Thomas B.C."/>
            <person name="Sharon I."/>
            <person name="Castelle C.J."/>
            <person name="Singh A."/>
            <person name="Wilkins M.J."/>
            <person name="Williams K.H."/>
            <person name="Banfield J.F."/>
        </authorList>
    </citation>
    <scope>NUCLEOTIDE SEQUENCE [LARGE SCALE GENOMIC DNA]</scope>
</reference>
<dbReference type="SUPFAM" id="SSF57938">
    <property type="entry name" value="DnaJ/Hsp40 cysteine-rich domain"/>
    <property type="match status" value="1"/>
</dbReference>
<evidence type="ECO:0000256" key="8">
    <source>
        <dbReference type="PROSITE-ProRule" id="PRU00546"/>
    </source>
</evidence>
<dbReference type="AlphaFoldDB" id="A0A0G0R9S8"/>
<keyword evidence="1 8" id="KW-0479">Metal-binding</keyword>
<dbReference type="PANTHER" id="PTHR43096:SF10">
    <property type="entry name" value="CHAPERONE PROTEIN DNAJ A6, CHLOROPLASTIC"/>
    <property type="match status" value="1"/>
</dbReference>
<evidence type="ECO:0000313" key="11">
    <source>
        <dbReference type="EMBL" id="KKR49499.1"/>
    </source>
</evidence>
<dbReference type="SUPFAM" id="SSF49493">
    <property type="entry name" value="HSP40/DnaJ peptide-binding domain"/>
    <property type="match status" value="1"/>
</dbReference>
<evidence type="ECO:0000256" key="2">
    <source>
        <dbReference type="ARBA" id="ARBA00022737"/>
    </source>
</evidence>
<dbReference type="Pfam" id="PF00684">
    <property type="entry name" value="DnaJ_CXXCXGXG"/>
    <property type="match status" value="1"/>
</dbReference>
<dbReference type="PATRIC" id="fig|1618405.3.peg.795"/>
<dbReference type="CDD" id="cd06257">
    <property type="entry name" value="DnaJ"/>
    <property type="match status" value="1"/>
</dbReference>
<dbReference type="SMART" id="SM00271">
    <property type="entry name" value="DnaJ"/>
    <property type="match status" value="1"/>
</dbReference>
<evidence type="ECO:0000256" key="1">
    <source>
        <dbReference type="ARBA" id="ARBA00022723"/>
    </source>
</evidence>
<dbReference type="InterPro" id="IPR008971">
    <property type="entry name" value="HSP40/DnaJ_pept-bd"/>
</dbReference>
<dbReference type="PANTHER" id="PTHR43096">
    <property type="entry name" value="DNAJ HOMOLOG 1, MITOCHONDRIAL-RELATED"/>
    <property type="match status" value="1"/>
</dbReference>
<dbReference type="Gene3D" id="2.60.260.20">
    <property type="entry name" value="Urease metallochaperone UreE, N-terminal domain"/>
    <property type="match status" value="1"/>
</dbReference>
<evidence type="ECO:0000256" key="5">
    <source>
        <dbReference type="ARBA" id="ARBA00023186"/>
    </source>
</evidence>
<feature type="domain" description="CR-type" evidence="10">
    <location>
        <begin position="133"/>
        <end position="214"/>
    </location>
</feature>
<evidence type="ECO:0000256" key="4">
    <source>
        <dbReference type="ARBA" id="ARBA00022833"/>
    </source>
</evidence>
<organism evidence="11 12">
    <name type="scientific">Candidatus Curtissbacteria bacterium GW2011_GWA1_40_16</name>
    <dbReference type="NCBI Taxonomy" id="1618405"/>
    <lineage>
        <taxon>Bacteria</taxon>
        <taxon>Candidatus Curtissiibacteriota</taxon>
    </lineage>
</organism>
<gene>
    <name evidence="11" type="ORF">UT84_C0025G0007</name>
</gene>
<dbReference type="PROSITE" id="PS00636">
    <property type="entry name" value="DNAJ_1"/>
    <property type="match status" value="1"/>
</dbReference>
<dbReference type="Proteomes" id="UP000034531">
    <property type="component" value="Unassembled WGS sequence"/>
</dbReference>
<dbReference type="InterPro" id="IPR018253">
    <property type="entry name" value="DnaJ_domain_CS"/>
</dbReference>
<sequence length="256" mass="27776">MSKDPYTILGVNKNTSAEEIKKAYRKLAHQHHPDKKGGNEAKFKEINEAYQTLSDPDKKTRYDTYGHAGAQNGFGGGAQYQDFDFSSFGGGGSGFESIFDMFSGSGYGTTSPRRSTKGEDLHLQVKISKKDLGKKKTYEFEAFNKCADCSGTGAESGKLEECKTCNGQGRVRQSVRTPFGVFAQVVACQKCDGDGVVAHTKCHSCNGAGRKKVMRKLELHIPDDIKNRHLVAFPQEGNAGAQGTPAGDLLITIHLV</sequence>
<comment type="similarity">
    <text evidence="6">Belongs to the DnaJ family.</text>
</comment>
<keyword evidence="2" id="KW-0677">Repeat</keyword>
<evidence type="ECO:0000259" key="9">
    <source>
        <dbReference type="PROSITE" id="PS50076"/>
    </source>
</evidence>
<dbReference type="EMBL" id="LBYI01000025">
    <property type="protein sequence ID" value="KKR49499.1"/>
    <property type="molecule type" value="Genomic_DNA"/>
</dbReference>
<dbReference type="GO" id="GO:0005737">
    <property type="term" value="C:cytoplasm"/>
    <property type="evidence" value="ECO:0007669"/>
    <property type="project" value="TreeGrafter"/>
</dbReference>
<dbReference type="PROSITE" id="PS51188">
    <property type="entry name" value="ZF_CR"/>
    <property type="match status" value="1"/>
</dbReference>
<comment type="caution">
    <text evidence="11">The sequence shown here is derived from an EMBL/GenBank/DDBJ whole genome shotgun (WGS) entry which is preliminary data.</text>
</comment>
<dbReference type="Gene3D" id="2.10.230.10">
    <property type="entry name" value="Heat shock protein DnaJ, cysteine-rich domain"/>
    <property type="match status" value="1"/>
</dbReference>
<dbReference type="SUPFAM" id="SSF46565">
    <property type="entry name" value="Chaperone J-domain"/>
    <property type="match status" value="1"/>
</dbReference>
<dbReference type="InterPro" id="IPR036869">
    <property type="entry name" value="J_dom_sf"/>
</dbReference>
<accession>A0A0G0R9S8</accession>
<feature type="domain" description="J" evidence="9">
    <location>
        <begin position="4"/>
        <end position="66"/>
    </location>
</feature>
<evidence type="ECO:0000256" key="3">
    <source>
        <dbReference type="ARBA" id="ARBA00022771"/>
    </source>
</evidence>
<dbReference type="GO" id="GO:0042026">
    <property type="term" value="P:protein refolding"/>
    <property type="evidence" value="ECO:0007669"/>
    <property type="project" value="TreeGrafter"/>
</dbReference>